<dbReference type="PANTHER" id="PTHR33133">
    <property type="entry name" value="OS08G0107100 PROTEIN-RELATED"/>
    <property type="match status" value="1"/>
</dbReference>
<protein>
    <submittedName>
        <fullName evidence="2">Uncharacterized protein</fullName>
    </submittedName>
</protein>
<feature type="transmembrane region" description="Helical" evidence="1">
    <location>
        <begin position="154"/>
        <end position="183"/>
    </location>
</feature>
<keyword evidence="3" id="KW-1185">Reference proteome</keyword>
<keyword evidence="1" id="KW-0812">Transmembrane</keyword>
<gene>
    <name evidence="2" type="ORF">M0R45_019226</name>
</gene>
<dbReference type="AlphaFoldDB" id="A0AAW1X5C9"/>
<comment type="caution">
    <text evidence="2">The sequence shown here is derived from an EMBL/GenBank/DDBJ whole genome shotgun (WGS) entry which is preliminary data.</text>
</comment>
<evidence type="ECO:0000313" key="3">
    <source>
        <dbReference type="Proteomes" id="UP001457282"/>
    </source>
</evidence>
<organism evidence="2 3">
    <name type="scientific">Rubus argutus</name>
    <name type="common">Southern blackberry</name>
    <dbReference type="NCBI Taxonomy" id="59490"/>
    <lineage>
        <taxon>Eukaryota</taxon>
        <taxon>Viridiplantae</taxon>
        <taxon>Streptophyta</taxon>
        <taxon>Embryophyta</taxon>
        <taxon>Tracheophyta</taxon>
        <taxon>Spermatophyta</taxon>
        <taxon>Magnoliopsida</taxon>
        <taxon>eudicotyledons</taxon>
        <taxon>Gunneridae</taxon>
        <taxon>Pentapetalae</taxon>
        <taxon>rosids</taxon>
        <taxon>fabids</taxon>
        <taxon>Rosales</taxon>
        <taxon>Rosaceae</taxon>
        <taxon>Rosoideae</taxon>
        <taxon>Rosoideae incertae sedis</taxon>
        <taxon>Rubus</taxon>
    </lineage>
</organism>
<name>A0AAW1X5C9_RUBAR</name>
<reference evidence="2 3" key="1">
    <citation type="journal article" date="2023" name="G3 (Bethesda)">
        <title>A chromosome-length genome assembly and annotation of blackberry (Rubus argutus, cv. 'Hillquist').</title>
        <authorList>
            <person name="Bruna T."/>
            <person name="Aryal R."/>
            <person name="Dudchenko O."/>
            <person name="Sargent D.J."/>
            <person name="Mead D."/>
            <person name="Buti M."/>
            <person name="Cavallini A."/>
            <person name="Hytonen T."/>
            <person name="Andres J."/>
            <person name="Pham M."/>
            <person name="Weisz D."/>
            <person name="Mascagni F."/>
            <person name="Usai G."/>
            <person name="Natali L."/>
            <person name="Bassil N."/>
            <person name="Fernandez G.E."/>
            <person name="Lomsadze A."/>
            <person name="Armour M."/>
            <person name="Olukolu B."/>
            <person name="Poorten T."/>
            <person name="Britton C."/>
            <person name="Davik J."/>
            <person name="Ashrafi H."/>
            <person name="Aiden E.L."/>
            <person name="Borodovsky M."/>
            <person name="Worthington M."/>
        </authorList>
    </citation>
    <scope>NUCLEOTIDE SEQUENCE [LARGE SCALE GENOMIC DNA]</scope>
    <source>
        <strain evidence="2">PI 553951</strain>
    </source>
</reference>
<feature type="transmembrane region" description="Helical" evidence="1">
    <location>
        <begin position="81"/>
        <end position="101"/>
    </location>
</feature>
<proteinExistence type="predicted"/>
<keyword evidence="1" id="KW-0472">Membrane</keyword>
<dbReference type="PANTHER" id="PTHR33133:SF1">
    <property type="entry name" value="EXPRESSED PROTEIN-RELATED"/>
    <property type="match status" value="1"/>
</dbReference>
<accession>A0AAW1X5C9</accession>
<keyword evidence="1" id="KW-1133">Transmembrane helix</keyword>
<evidence type="ECO:0000256" key="1">
    <source>
        <dbReference type="SAM" id="Phobius"/>
    </source>
</evidence>
<feature type="transmembrane region" description="Helical" evidence="1">
    <location>
        <begin position="236"/>
        <end position="263"/>
    </location>
</feature>
<dbReference type="Proteomes" id="UP001457282">
    <property type="component" value="Unassembled WGS sequence"/>
</dbReference>
<evidence type="ECO:0000313" key="2">
    <source>
        <dbReference type="EMBL" id="KAK9931972.1"/>
    </source>
</evidence>
<sequence length="296" mass="33146">MKFNMLLDFLGLLRESQKLFFRNGKPMSSITLLFIFVTSFVEVIKMYSLKPTITGAEFESPVTAVKYDFRLFPAVGTNTEGSGIILIFASASILASAVSYCGKDLSIKELLQKAEKSWKRPFVTWLYITLLRILPLIFFGLFEPPLMLIFTCSAFAIVTYIIALVVGTYLNVFCNLALVVSVLEEKCGIEAHRKAGQLIKGSKLRGFCLNLVIKLLSMVFSYLYQTDDKLMPAKALIIPLLFLNCFVCVITMISLMAHTVLYYECKAIHGGELELQGRLEFTKVISSTPLIDAYAV</sequence>
<feature type="transmembrane region" description="Helical" evidence="1">
    <location>
        <begin position="27"/>
        <end position="47"/>
    </location>
</feature>
<dbReference type="EMBL" id="JBEDUW010000004">
    <property type="protein sequence ID" value="KAK9931972.1"/>
    <property type="molecule type" value="Genomic_DNA"/>
</dbReference>
<feature type="transmembrane region" description="Helical" evidence="1">
    <location>
        <begin position="204"/>
        <end position="224"/>
    </location>
</feature>
<feature type="transmembrane region" description="Helical" evidence="1">
    <location>
        <begin position="122"/>
        <end position="142"/>
    </location>
</feature>